<keyword evidence="2" id="KW-0378">Hydrolase</keyword>
<dbReference type="EC" id="3.6.1.-" evidence="2"/>
<evidence type="ECO:0000259" key="3">
    <source>
        <dbReference type="Pfam" id="PF08652"/>
    </source>
</evidence>
<reference evidence="4 5" key="1">
    <citation type="journal article" date="2021" name="Elife">
        <title>Chloroplast acquisition without the gene transfer in kleptoplastic sea slugs, Plakobranchus ocellatus.</title>
        <authorList>
            <person name="Maeda T."/>
            <person name="Takahashi S."/>
            <person name="Yoshida T."/>
            <person name="Shimamura S."/>
            <person name="Takaki Y."/>
            <person name="Nagai Y."/>
            <person name="Toyoda A."/>
            <person name="Suzuki Y."/>
            <person name="Arimoto A."/>
            <person name="Ishii H."/>
            <person name="Satoh N."/>
            <person name="Nishiyama T."/>
            <person name="Hasebe M."/>
            <person name="Maruyama T."/>
            <person name="Minagawa J."/>
            <person name="Obokata J."/>
            <person name="Shigenobu S."/>
        </authorList>
    </citation>
    <scope>NUCLEOTIDE SEQUENCE [LARGE SCALE GENOMIC DNA]</scope>
</reference>
<sequence>MIWKDHNIKEHLNNLLRWIMHNKQMFISSSELSSKTKQEGSCLKSLNTDFFCWRGLLTHIACLPYENRDDLLLAVIRFRGSYYMCEFETEKKRIERETETPRQKEMCAWGFKFEQYVTADKPDGNPDISHPVNTNEEFSSVARSRLGSHSLVYGAEVDCIDPNSRDNNKYVELKTSRIIEAKRQYENFCKFKLIKWWAQSFLIGITRIVCGFRDDKGVVLKLQDYPVMGLPEMAISALRNVWKPAVCFNFLDCFLNFVKCNIKEDNPRCVYLFSWQPGGHVACERRGEDPEFLFLPDWFINWNAWDQS</sequence>
<keyword evidence="2" id="KW-0547">Nucleotide-binding</keyword>
<dbReference type="GO" id="GO:0005634">
    <property type="term" value="C:nucleus"/>
    <property type="evidence" value="ECO:0007669"/>
    <property type="project" value="UniProtKB-SubCell"/>
</dbReference>
<evidence type="ECO:0000256" key="1">
    <source>
        <dbReference type="ARBA" id="ARBA00006562"/>
    </source>
</evidence>
<dbReference type="InterPro" id="IPR039039">
    <property type="entry name" value="RAI1-like_fam"/>
</dbReference>
<dbReference type="GO" id="GO:0004518">
    <property type="term" value="F:nuclease activity"/>
    <property type="evidence" value="ECO:0007669"/>
    <property type="project" value="UniProtKB-KW"/>
</dbReference>
<keyword evidence="2" id="KW-0479">Metal-binding</keyword>
<accession>A0AAV4CJJ6</accession>
<keyword evidence="2" id="KW-0540">Nuclease</keyword>
<evidence type="ECO:0000256" key="2">
    <source>
        <dbReference type="RuleBase" id="RU367113"/>
    </source>
</evidence>
<comment type="cofactor">
    <cofactor evidence="2">
        <name>a divalent metal cation</name>
        <dbReference type="ChEBI" id="CHEBI:60240"/>
    </cofactor>
</comment>
<comment type="subcellular location">
    <subcellularLocation>
        <location evidence="2">Nucleus</location>
    </subcellularLocation>
</comment>
<dbReference type="Pfam" id="PF08652">
    <property type="entry name" value="RAI1"/>
    <property type="match status" value="1"/>
</dbReference>
<name>A0AAV4CJJ6_9GAST</name>
<dbReference type="PANTHER" id="PTHR12395">
    <property type="entry name" value="DOM-3 RELATED"/>
    <property type="match status" value="1"/>
</dbReference>
<comment type="caution">
    <text evidence="4">The sequence shown here is derived from an EMBL/GenBank/DDBJ whole genome shotgun (WGS) entry which is preliminary data.</text>
</comment>
<organism evidence="4 5">
    <name type="scientific">Plakobranchus ocellatus</name>
    <dbReference type="NCBI Taxonomy" id="259542"/>
    <lineage>
        <taxon>Eukaryota</taxon>
        <taxon>Metazoa</taxon>
        <taxon>Spiralia</taxon>
        <taxon>Lophotrochozoa</taxon>
        <taxon>Mollusca</taxon>
        <taxon>Gastropoda</taxon>
        <taxon>Heterobranchia</taxon>
        <taxon>Euthyneura</taxon>
        <taxon>Panpulmonata</taxon>
        <taxon>Sacoglossa</taxon>
        <taxon>Placobranchoidea</taxon>
        <taxon>Plakobranchidae</taxon>
        <taxon>Plakobranchus</taxon>
    </lineage>
</organism>
<dbReference type="PANTHER" id="PTHR12395:SF9">
    <property type="entry name" value="DECAPPING AND EXORIBONUCLEASE PROTEIN"/>
    <property type="match status" value="1"/>
</dbReference>
<dbReference type="GO" id="GO:0000166">
    <property type="term" value="F:nucleotide binding"/>
    <property type="evidence" value="ECO:0007669"/>
    <property type="project" value="UniProtKB-KW"/>
</dbReference>
<proteinExistence type="inferred from homology"/>
<dbReference type="AlphaFoldDB" id="A0AAV4CJJ6"/>
<comment type="similarity">
    <text evidence="1 2">Belongs to the DXO/Dom3Z family.</text>
</comment>
<dbReference type="GO" id="GO:0000956">
    <property type="term" value="P:nuclear-transcribed mRNA catabolic process"/>
    <property type="evidence" value="ECO:0007669"/>
    <property type="project" value="TreeGrafter"/>
</dbReference>
<dbReference type="GO" id="GO:0046872">
    <property type="term" value="F:metal ion binding"/>
    <property type="evidence" value="ECO:0007669"/>
    <property type="project" value="UniProtKB-KW"/>
</dbReference>
<gene>
    <name evidence="4" type="ORF">PoB_005864300</name>
</gene>
<keyword evidence="2" id="KW-0694">RNA-binding</keyword>
<dbReference type="GO" id="GO:0003723">
    <property type="term" value="F:RNA binding"/>
    <property type="evidence" value="ECO:0007669"/>
    <property type="project" value="UniProtKB-KW"/>
</dbReference>
<dbReference type="EMBL" id="BLXT01006566">
    <property type="protein sequence ID" value="GFO32138.1"/>
    <property type="molecule type" value="Genomic_DNA"/>
</dbReference>
<evidence type="ECO:0000313" key="4">
    <source>
        <dbReference type="EMBL" id="GFO32138.1"/>
    </source>
</evidence>
<dbReference type="GO" id="GO:0005829">
    <property type="term" value="C:cytosol"/>
    <property type="evidence" value="ECO:0007669"/>
    <property type="project" value="TreeGrafter"/>
</dbReference>
<keyword evidence="5" id="KW-1185">Reference proteome</keyword>
<keyword evidence="2" id="KW-0539">Nucleus</keyword>
<feature type="domain" description="RAI1-like" evidence="3">
    <location>
        <begin position="5"/>
        <end position="299"/>
    </location>
</feature>
<dbReference type="GO" id="GO:0110155">
    <property type="term" value="P:NAD-cap decapping"/>
    <property type="evidence" value="ECO:0007669"/>
    <property type="project" value="TreeGrafter"/>
</dbReference>
<dbReference type="Proteomes" id="UP000735302">
    <property type="component" value="Unassembled WGS sequence"/>
</dbReference>
<protein>
    <recommendedName>
        <fullName evidence="2">Decapping nuclease</fullName>
        <ecNumber evidence="2">3.6.1.-</ecNumber>
    </recommendedName>
</protein>
<dbReference type="InterPro" id="IPR013961">
    <property type="entry name" value="RAI1"/>
</dbReference>
<comment type="function">
    <text evidence="2">Decapping enzyme for NAD-capped RNAs: specifically hydrolyzes the nicotinamide adenine dinucleotide (NAD) cap from a subset of RNAs by removing the entire NAD moiety from the 5'-end of an NAD-capped RNA.</text>
</comment>
<evidence type="ECO:0000313" key="5">
    <source>
        <dbReference type="Proteomes" id="UP000735302"/>
    </source>
</evidence>
<dbReference type="GO" id="GO:0034353">
    <property type="term" value="F:mRNA 5'-diphosphatase activity"/>
    <property type="evidence" value="ECO:0007669"/>
    <property type="project" value="TreeGrafter"/>
</dbReference>